<dbReference type="EMBL" id="QWDN01000004">
    <property type="protein sequence ID" value="TEB43900.1"/>
    <property type="molecule type" value="Genomic_DNA"/>
</dbReference>
<accession>A0A4Y7UBT7</accession>
<gene>
    <name evidence="2" type="ORF">D0809_13490</name>
    <name evidence="1" type="ORF">EV142_104252</name>
</gene>
<dbReference type="Proteomes" id="UP000295270">
    <property type="component" value="Unassembled WGS sequence"/>
</dbReference>
<dbReference type="InterPro" id="IPR022385">
    <property type="entry name" value="Rhs_assc_core"/>
</dbReference>
<dbReference type="Gene3D" id="2.180.10.10">
    <property type="entry name" value="RHS repeat-associated core"/>
    <property type="match status" value="1"/>
</dbReference>
<reference evidence="1" key="3">
    <citation type="submission" date="2019-03" db="EMBL/GenBank/DDBJ databases">
        <authorList>
            <person name="Whitman W."/>
            <person name="Huntemann M."/>
            <person name="Clum A."/>
            <person name="Pillay M."/>
            <person name="Palaniappan K."/>
            <person name="Varghese N."/>
            <person name="Mikhailova N."/>
            <person name="Stamatis D."/>
            <person name="Reddy T."/>
            <person name="Daum C."/>
            <person name="Shapiro N."/>
            <person name="Ivanova N."/>
            <person name="Kyrpides N."/>
            <person name="Woyke T."/>
        </authorList>
    </citation>
    <scope>NUCLEOTIDE SEQUENCE</scope>
    <source>
        <strain evidence="1">P5626</strain>
    </source>
</reference>
<proteinExistence type="predicted"/>
<keyword evidence="3" id="KW-1185">Reference proteome</keyword>
<evidence type="ECO:0000313" key="4">
    <source>
        <dbReference type="Proteomes" id="UP000298340"/>
    </source>
</evidence>
<dbReference type="OrthoDB" id="6225685at2"/>
<evidence type="ECO:0000313" key="2">
    <source>
        <dbReference type="EMBL" id="TEB43900.1"/>
    </source>
</evidence>
<comment type="caution">
    <text evidence="2">The sequence shown here is derived from an EMBL/GenBank/DDBJ whole genome shotgun (WGS) entry which is preliminary data.</text>
</comment>
<evidence type="ECO:0000313" key="1">
    <source>
        <dbReference type="EMBL" id="TCN57592.1"/>
    </source>
</evidence>
<dbReference type="RefSeq" id="WP_132036280.1">
    <property type="nucleotide sequence ID" value="NZ_SLWA01000004.1"/>
</dbReference>
<dbReference type="NCBIfam" id="TIGR03696">
    <property type="entry name" value="Rhs_assc_core"/>
    <property type="match status" value="1"/>
</dbReference>
<name>A0A4Y7UBT7_9FLAO</name>
<dbReference type="AlphaFoldDB" id="A0A4Y7UBT7"/>
<dbReference type="EMBL" id="SLWA01000004">
    <property type="protein sequence ID" value="TCN57592.1"/>
    <property type="molecule type" value="Genomic_DNA"/>
</dbReference>
<reference evidence="2 4" key="2">
    <citation type="journal article" date="2018" name="Syst. Appl. Microbiol.">
        <title>Flavobacterium circumlabens sp. nov. and Flavobacterium cupreum sp. nov., two psychrotrophic species isolated from Antarctic environmental samples.</title>
        <authorList>
            <person name="Kralova S."/>
            <person name="Busse H.J."/>
            <person name="Svec P."/>
            <person name="Maslanova I."/>
            <person name="Stankova E."/>
            <person name="Bartak M."/>
            <person name="Sedlacek I."/>
        </authorList>
    </citation>
    <scope>NUCLEOTIDE SEQUENCE [LARGE SCALE GENOMIC DNA]</scope>
    <source>
        <strain evidence="2 4">CCM 8828</strain>
    </source>
</reference>
<organism evidence="2 4">
    <name type="scientific">Flavobacterium circumlabens</name>
    <dbReference type="NCBI Taxonomy" id="2133765"/>
    <lineage>
        <taxon>Bacteria</taxon>
        <taxon>Pseudomonadati</taxon>
        <taxon>Bacteroidota</taxon>
        <taxon>Flavobacteriia</taxon>
        <taxon>Flavobacteriales</taxon>
        <taxon>Flavobacteriaceae</taxon>
        <taxon>Flavobacterium</taxon>
    </lineage>
</organism>
<evidence type="ECO:0000313" key="3">
    <source>
        <dbReference type="Proteomes" id="UP000295270"/>
    </source>
</evidence>
<dbReference type="Proteomes" id="UP000298340">
    <property type="component" value="Unassembled WGS sequence"/>
</dbReference>
<sequence>MNGRIYDPNLHCFLQPDNNIQDPFNTQIYNRYGYVLNNPLKYTDPTGEFWNVFAGYLLSGYIMGAYASGGELNPAKWNSSAFITIGAAGASAGASAVATNLTNNYLDNYNKPPVLGFSAIESGNDMHSFVASNSIVGAPVSDNNLNLGNWYETGGRANWAFGTASAIGIVKGSLNSERMYAEGIRRGLLENYQLTGRNLSLFREAPMTKATIPISKLGQWAGSIGRGSFYAGFFMDSFGLLNYIDDPSSPNAVHPAKFILNTYMGAMGTYGGNMMAIPSILYFGIDAFYPKGWGGLAIDQESLYQDNRAINPNYQAFPGAMKL</sequence>
<protein>
    <submittedName>
        <fullName evidence="1">RHS repeat-associated protein</fullName>
    </submittedName>
</protein>
<reference evidence="1 3" key="1">
    <citation type="journal article" date="2015" name="Stand. Genomic Sci.">
        <title>Genomic Encyclopedia of Bacterial and Archaeal Type Strains, Phase III: the genomes of soil and plant-associated and newly described type strains.</title>
        <authorList>
            <person name="Whitman W.B."/>
            <person name="Woyke T."/>
            <person name="Klenk H.P."/>
            <person name="Zhou Y."/>
            <person name="Lilburn T.G."/>
            <person name="Beck B.J."/>
            <person name="De Vos P."/>
            <person name="Vandamme P."/>
            <person name="Eisen J.A."/>
            <person name="Garrity G."/>
            <person name="Hugenholtz P."/>
            <person name="Kyrpides N.C."/>
        </authorList>
    </citation>
    <scope>NUCLEOTIDE SEQUENCE [LARGE SCALE GENOMIC DNA]</scope>
    <source>
        <strain evidence="1 3">P5626</strain>
    </source>
</reference>